<sequence length="399" mass="45124">MLALRKLRVPHSTVLLRRGNATLQSATDTVPNVPPPVPAPVKAKAAPAPTPGAEPEHTTSGRRRFKRPVPPTRPAISTSAPRKWNRPLAEGVLPAYDLALKLLKTDSIRLQTEADGVRKEIKDLEGKVTELGGYDSEGAREAEERLEEKREKLHILQVQSKVNLPEVRWRVANAMADMEKPAHRHLVEQRWRKEGDLDLLMERLHQMKVIPDVLPDLRPSIDTLEPPSLYANVFHTDTRLYTLLLVDPDVPDEDNASFRTFLHWLKPNVPLSATTTSRIPDLNSHTPYIPPHPQRGTPYHRYVLLLLPQPALGSPAYTRNLEARAQPGVPTSVHLDIPVIGEAERKDFDTRAFCERWGLNGKAGGGAHMWREVWDEKVSAIYKNLLSKSFFLPYRRRCF</sequence>
<evidence type="ECO:0008006" key="5">
    <source>
        <dbReference type="Google" id="ProtNLM"/>
    </source>
</evidence>
<keyword evidence="1" id="KW-0175">Coiled coil</keyword>
<dbReference type="PANTHER" id="PTHR11362:SF82">
    <property type="entry name" value="PHOSPHATIDYLETHANOLAMINE-BINDING PROTEIN 4"/>
    <property type="match status" value="1"/>
</dbReference>
<dbReference type="OrthoDB" id="2153661at2759"/>
<proteinExistence type="predicted"/>
<evidence type="ECO:0000256" key="2">
    <source>
        <dbReference type="SAM" id="MobiDB-lite"/>
    </source>
</evidence>
<reference evidence="3" key="2">
    <citation type="submission" date="2021-10" db="EMBL/GenBank/DDBJ databases">
        <title>Phylogenomics reveals ancestral predisposition of the termite-cultivated fungus Termitomyces towards a domesticated lifestyle.</title>
        <authorList>
            <person name="Auxier B."/>
            <person name="Grum-Grzhimaylo A."/>
            <person name="Cardenas M.E."/>
            <person name="Lodge J.D."/>
            <person name="Laessoe T."/>
            <person name="Pedersen O."/>
            <person name="Smith M.E."/>
            <person name="Kuyper T.W."/>
            <person name="Franco-Molano E.A."/>
            <person name="Baroni T.J."/>
            <person name="Aanen D.K."/>
        </authorList>
    </citation>
    <scope>NUCLEOTIDE SEQUENCE</scope>
    <source>
        <strain evidence="3">AP01</strain>
        <tissue evidence="3">Mycelium</tissue>
    </source>
</reference>
<dbReference type="Proteomes" id="UP000775547">
    <property type="component" value="Unassembled WGS sequence"/>
</dbReference>
<comment type="caution">
    <text evidence="3">The sequence shown here is derived from an EMBL/GenBank/DDBJ whole genome shotgun (WGS) entry which is preliminary data.</text>
</comment>
<evidence type="ECO:0000313" key="3">
    <source>
        <dbReference type="EMBL" id="KAG5646911.1"/>
    </source>
</evidence>
<evidence type="ECO:0000313" key="4">
    <source>
        <dbReference type="Proteomes" id="UP000775547"/>
    </source>
</evidence>
<feature type="coiled-coil region" evidence="1">
    <location>
        <begin position="107"/>
        <end position="159"/>
    </location>
</feature>
<evidence type="ECO:0000256" key="1">
    <source>
        <dbReference type="SAM" id="Coils"/>
    </source>
</evidence>
<name>A0A9P7GBP3_9AGAR</name>
<keyword evidence="4" id="KW-1185">Reference proteome</keyword>
<dbReference type="InterPro" id="IPR008914">
    <property type="entry name" value="PEBP"/>
</dbReference>
<dbReference type="SUPFAM" id="SSF49777">
    <property type="entry name" value="PEBP-like"/>
    <property type="match status" value="1"/>
</dbReference>
<reference evidence="3" key="1">
    <citation type="submission" date="2020-07" db="EMBL/GenBank/DDBJ databases">
        <authorList>
            <person name="Nieuwenhuis M."/>
            <person name="Van De Peppel L.J.J."/>
        </authorList>
    </citation>
    <scope>NUCLEOTIDE SEQUENCE</scope>
    <source>
        <strain evidence="3">AP01</strain>
        <tissue evidence="3">Mycelium</tissue>
    </source>
</reference>
<dbReference type="PANTHER" id="PTHR11362">
    <property type="entry name" value="PHOSPHATIDYLETHANOLAMINE-BINDING PROTEIN"/>
    <property type="match status" value="1"/>
</dbReference>
<feature type="compositionally biased region" description="Low complexity" evidence="2">
    <location>
        <begin position="40"/>
        <end position="53"/>
    </location>
</feature>
<gene>
    <name evidence="3" type="ORF">DXG03_001987</name>
</gene>
<dbReference type="CDD" id="cd00866">
    <property type="entry name" value="PEBP_euk"/>
    <property type="match status" value="1"/>
</dbReference>
<feature type="region of interest" description="Disordered" evidence="2">
    <location>
        <begin position="26"/>
        <end position="80"/>
    </location>
</feature>
<dbReference type="AlphaFoldDB" id="A0A9P7GBP3"/>
<organism evidence="3 4">
    <name type="scientific">Asterophora parasitica</name>
    <dbReference type="NCBI Taxonomy" id="117018"/>
    <lineage>
        <taxon>Eukaryota</taxon>
        <taxon>Fungi</taxon>
        <taxon>Dikarya</taxon>
        <taxon>Basidiomycota</taxon>
        <taxon>Agaricomycotina</taxon>
        <taxon>Agaricomycetes</taxon>
        <taxon>Agaricomycetidae</taxon>
        <taxon>Agaricales</taxon>
        <taxon>Tricholomatineae</taxon>
        <taxon>Lyophyllaceae</taxon>
        <taxon>Asterophora</taxon>
    </lineage>
</organism>
<dbReference type="InterPro" id="IPR036610">
    <property type="entry name" value="PEBP-like_sf"/>
</dbReference>
<dbReference type="Gene3D" id="1.20.58.1180">
    <property type="match status" value="1"/>
</dbReference>
<dbReference type="EMBL" id="JABCKV010000015">
    <property type="protein sequence ID" value="KAG5646911.1"/>
    <property type="molecule type" value="Genomic_DNA"/>
</dbReference>
<dbReference type="InterPro" id="IPR035810">
    <property type="entry name" value="PEBP_euk"/>
</dbReference>
<protein>
    <recommendedName>
        <fullName evidence="5">PEBP-like protein</fullName>
    </recommendedName>
</protein>
<dbReference type="Gene3D" id="3.90.280.10">
    <property type="entry name" value="PEBP-like"/>
    <property type="match status" value="1"/>
</dbReference>
<dbReference type="Pfam" id="PF01161">
    <property type="entry name" value="PBP"/>
    <property type="match status" value="1"/>
</dbReference>
<accession>A0A9P7GBP3</accession>